<dbReference type="GeneID" id="28763337"/>
<dbReference type="AlphaFoldDB" id="A0A177CV73"/>
<dbReference type="InParanoid" id="A0A177CV73"/>
<feature type="chain" id="PRO_5008058626" evidence="1">
    <location>
        <begin position="17"/>
        <end position="122"/>
    </location>
</feature>
<organism evidence="2 3">
    <name type="scientific">Paraphaeosphaeria sporulosa</name>
    <dbReference type="NCBI Taxonomy" id="1460663"/>
    <lineage>
        <taxon>Eukaryota</taxon>
        <taxon>Fungi</taxon>
        <taxon>Dikarya</taxon>
        <taxon>Ascomycota</taxon>
        <taxon>Pezizomycotina</taxon>
        <taxon>Dothideomycetes</taxon>
        <taxon>Pleosporomycetidae</taxon>
        <taxon>Pleosporales</taxon>
        <taxon>Massarineae</taxon>
        <taxon>Didymosphaeriaceae</taxon>
        <taxon>Paraphaeosphaeria</taxon>
    </lineage>
</organism>
<accession>A0A177CV73</accession>
<dbReference type="Proteomes" id="UP000077069">
    <property type="component" value="Unassembled WGS sequence"/>
</dbReference>
<dbReference type="OrthoDB" id="3927499at2759"/>
<feature type="signal peptide" evidence="1">
    <location>
        <begin position="1"/>
        <end position="16"/>
    </location>
</feature>
<name>A0A177CV73_9PLEO</name>
<evidence type="ECO:0000313" key="3">
    <source>
        <dbReference type="Proteomes" id="UP000077069"/>
    </source>
</evidence>
<evidence type="ECO:0000313" key="2">
    <source>
        <dbReference type="EMBL" id="OAG11423.1"/>
    </source>
</evidence>
<proteinExistence type="predicted"/>
<sequence>MKSTILATLFAGLAAASSIPKSLIPLPSPVPDTTSFIPLPTPIHSSTPPPYYSRIHDILAEKLSDGVERRSEELEARKEDCWERVDGWCAPYCDGQFPGPDPATKRQACRICIAVQSAFCLA</sequence>
<dbReference type="RefSeq" id="XP_018041788.1">
    <property type="nucleotide sequence ID" value="XM_018179851.1"/>
</dbReference>
<reference evidence="2 3" key="1">
    <citation type="submission" date="2016-05" db="EMBL/GenBank/DDBJ databases">
        <title>Comparative analysis of secretome profiles of manganese(II)-oxidizing ascomycete fungi.</title>
        <authorList>
            <consortium name="DOE Joint Genome Institute"/>
            <person name="Zeiner C.A."/>
            <person name="Purvine S.O."/>
            <person name="Zink E.M."/>
            <person name="Wu S."/>
            <person name="Pasa-Tolic L."/>
            <person name="Chaput D.L."/>
            <person name="Haridas S."/>
            <person name="Grigoriev I.V."/>
            <person name="Santelli C.M."/>
            <person name="Hansel C.M."/>
        </authorList>
    </citation>
    <scope>NUCLEOTIDE SEQUENCE [LARGE SCALE GENOMIC DNA]</scope>
    <source>
        <strain evidence="2 3">AP3s5-JAC2a</strain>
    </source>
</reference>
<keyword evidence="3" id="KW-1185">Reference proteome</keyword>
<gene>
    <name evidence="2" type="ORF">CC84DRAFT_1170335</name>
</gene>
<evidence type="ECO:0000256" key="1">
    <source>
        <dbReference type="SAM" id="SignalP"/>
    </source>
</evidence>
<protein>
    <submittedName>
        <fullName evidence="2">Uncharacterized protein</fullName>
    </submittedName>
</protein>
<dbReference type="EMBL" id="KV441548">
    <property type="protein sequence ID" value="OAG11423.1"/>
    <property type="molecule type" value="Genomic_DNA"/>
</dbReference>
<keyword evidence="1" id="KW-0732">Signal</keyword>